<dbReference type="Proteomes" id="UP001266305">
    <property type="component" value="Unassembled WGS sequence"/>
</dbReference>
<sequence>MDGQLRLGRRSKVGRPRYFSFCPPHLPGTRAEALPANRARGRRWRLHRVLAGRGRRYAAASLTCAPARAPSRRPARAAHKAHPAGARAGRPAASARPRPEAAAAAAAAAASGSGSGGARGPARPPAACRRPARFLAPAPPPPLPAAPAPPPAGPAPHLGIGGGHGPGPQRGPAPPARHRPARASRPRVGAGPIARVCACACPCACALGARPVRRLRTGTKREAPQAPACGGRNRNAHPRDRRPGAGVPARRSRSSGWGAESLSRCLAGKPPVGSPRCERELWFRQVPVEVGVPRLGLEVCPERWGCPVRCLAGSGSG</sequence>
<name>A0ABQ9WGT5_SAGOE</name>
<proteinExistence type="predicted"/>
<evidence type="ECO:0000313" key="3">
    <source>
        <dbReference type="Proteomes" id="UP001266305"/>
    </source>
</evidence>
<comment type="caution">
    <text evidence="2">The sequence shown here is derived from an EMBL/GenBank/DDBJ whole genome shotgun (WGS) entry which is preliminary data.</text>
</comment>
<dbReference type="EMBL" id="JASSZA010000001">
    <property type="protein sequence ID" value="KAK2120868.1"/>
    <property type="molecule type" value="Genomic_DNA"/>
</dbReference>
<feature type="compositionally biased region" description="Low complexity" evidence="1">
    <location>
        <begin position="125"/>
        <end position="136"/>
    </location>
</feature>
<feature type="compositionally biased region" description="Pro residues" evidence="1">
    <location>
        <begin position="137"/>
        <end position="154"/>
    </location>
</feature>
<keyword evidence="3" id="KW-1185">Reference proteome</keyword>
<accession>A0ABQ9WGT5</accession>
<evidence type="ECO:0000313" key="2">
    <source>
        <dbReference type="EMBL" id="KAK2120868.1"/>
    </source>
</evidence>
<organism evidence="2 3">
    <name type="scientific">Saguinus oedipus</name>
    <name type="common">Cotton-top tamarin</name>
    <name type="synonym">Oedipomidas oedipus</name>
    <dbReference type="NCBI Taxonomy" id="9490"/>
    <lineage>
        <taxon>Eukaryota</taxon>
        <taxon>Metazoa</taxon>
        <taxon>Chordata</taxon>
        <taxon>Craniata</taxon>
        <taxon>Vertebrata</taxon>
        <taxon>Euteleostomi</taxon>
        <taxon>Mammalia</taxon>
        <taxon>Eutheria</taxon>
        <taxon>Euarchontoglires</taxon>
        <taxon>Primates</taxon>
        <taxon>Haplorrhini</taxon>
        <taxon>Platyrrhini</taxon>
        <taxon>Cebidae</taxon>
        <taxon>Callitrichinae</taxon>
        <taxon>Saguinus</taxon>
    </lineage>
</organism>
<reference evidence="2 3" key="1">
    <citation type="submission" date="2023-05" db="EMBL/GenBank/DDBJ databases">
        <title>B98-5 Cell Line De Novo Hybrid Assembly: An Optical Mapping Approach.</title>
        <authorList>
            <person name="Kananen K."/>
            <person name="Auerbach J.A."/>
            <person name="Kautto E."/>
            <person name="Blachly J.S."/>
        </authorList>
    </citation>
    <scope>NUCLEOTIDE SEQUENCE [LARGE SCALE GENOMIC DNA]</scope>
    <source>
        <strain evidence="2">B95-8</strain>
        <tissue evidence="2">Cell line</tissue>
    </source>
</reference>
<feature type="region of interest" description="Disordered" evidence="1">
    <location>
        <begin position="216"/>
        <end position="255"/>
    </location>
</feature>
<feature type="compositionally biased region" description="Basic residues" evidence="1">
    <location>
        <begin position="176"/>
        <end position="185"/>
    </location>
</feature>
<feature type="region of interest" description="Disordered" evidence="1">
    <location>
        <begin position="66"/>
        <end position="187"/>
    </location>
</feature>
<feature type="compositionally biased region" description="Gly residues" evidence="1">
    <location>
        <begin position="159"/>
        <end position="168"/>
    </location>
</feature>
<gene>
    <name evidence="2" type="ORF">P7K49_002254</name>
</gene>
<feature type="compositionally biased region" description="Low complexity" evidence="1">
    <location>
        <begin position="83"/>
        <end position="112"/>
    </location>
</feature>
<evidence type="ECO:0000256" key="1">
    <source>
        <dbReference type="SAM" id="MobiDB-lite"/>
    </source>
</evidence>
<feature type="compositionally biased region" description="Basic residues" evidence="1">
    <location>
        <begin position="70"/>
        <end position="82"/>
    </location>
</feature>
<protein>
    <submittedName>
        <fullName evidence="2">Uncharacterized protein</fullName>
    </submittedName>
</protein>